<dbReference type="AlphaFoldDB" id="A0A1U9Y7T3"/>
<accession>A0A1U9Y7T3</accession>
<proteinExistence type="predicted"/>
<dbReference type="SUPFAM" id="SSF52343">
    <property type="entry name" value="Ferredoxin reductase-like, C-terminal NADP-linked domain"/>
    <property type="match status" value="1"/>
</dbReference>
<reference evidence="1" key="1">
    <citation type="submission" date="2017-01" db="EMBL/GenBank/DDBJ databases">
        <title>Optimization of ansamitocin biosynthetic pathway.</title>
        <authorList>
            <person name="Ning X."/>
            <person name="Bai L."/>
        </authorList>
    </citation>
    <scope>NUCLEOTIDE SEQUENCE</scope>
    <source>
        <strain evidence="1">ATCC 31280</strain>
    </source>
</reference>
<name>A0A1U9Y7T3_9PSEU</name>
<dbReference type="InterPro" id="IPR039261">
    <property type="entry name" value="FNR_nucleotide-bd"/>
</dbReference>
<dbReference type="EMBL" id="KY489977">
    <property type="protein sequence ID" value="AQZ37120.1"/>
    <property type="molecule type" value="Genomic_DNA"/>
</dbReference>
<sequence length="42" mass="4464">MHLCGDATRMGPAVEEVLARIGSGAGWLDALRAEGRYATDVF</sequence>
<protein>
    <submittedName>
        <fullName evidence="1">Uncharacterized protein</fullName>
    </submittedName>
</protein>
<dbReference type="Gene3D" id="3.40.50.80">
    <property type="entry name" value="Nucleotide-binding domain of ferredoxin-NADP reductase (FNR) module"/>
    <property type="match status" value="1"/>
</dbReference>
<organism evidence="1">
    <name type="scientific">Actinosynnema pretiosum subsp. pretiosum</name>
    <dbReference type="NCBI Taxonomy" id="103721"/>
    <lineage>
        <taxon>Bacteria</taxon>
        <taxon>Bacillati</taxon>
        <taxon>Actinomycetota</taxon>
        <taxon>Actinomycetes</taxon>
        <taxon>Pseudonocardiales</taxon>
        <taxon>Pseudonocardiaceae</taxon>
        <taxon>Actinosynnema</taxon>
    </lineage>
</organism>
<evidence type="ECO:0000313" key="1">
    <source>
        <dbReference type="EMBL" id="AQZ37120.1"/>
    </source>
</evidence>